<dbReference type="AlphaFoldDB" id="A0A6G1BKX2"/>
<evidence type="ECO:0000256" key="1">
    <source>
        <dbReference type="SAM" id="MobiDB-lite"/>
    </source>
</evidence>
<name>A0A6G1BKX2_9ORYZ</name>
<evidence type="ECO:0000313" key="2">
    <source>
        <dbReference type="EMBL" id="KAF0888556.1"/>
    </source>
</evidence>
<organism evidence="2 3">
    <name type="scientific">Oryza meyeriana var. granulata</name>
    <dbReference type="NCBI Taxonomy" id="110450"/>
    <lineage>
        <taxon>Eukaryota</taxon>
        <taxon>Viridiplantae</taxon>
        <taxon>Streptophyta</taxon>
        <taxon>Embryophyta</taxon>
        <taxon>Tracheophyta</taxon>
        <taxon>Spermatophyta</taxon>
        <taxon>Magnoliopsida</taxon>
        <taxon>Liliopsida</taxon>
        <taxon>Poales</taxon>
        <taxon>Poaceae</taxon>
        <taxon>BOP clade</taxon>
        <taxon>Oryzoideae</taxon>
        <taxon>Oryzeae</taxon>
        <taxon>Oryzinae</taxon>
        <taxon>Oryza</taxon>
        <taxon>Oryza meyeriana</taxon>
    </lineage>
</organism>
<keyword evidence="3" id="KW-1185">Reference proteome</keyword>
<dbReference type="EMBL" id="SPHZ02000012">
    <property type="protein sequence ID" value="KAF0888556.1"/>
    <property type="molecule type" value="Genomic_DNA"/>
</dbReference>
<feature type="region of interest" description="Disordered" evidence="1">
    <location>
        <begin position="28"/>
        <end position="78"/>
    </location>
</feature>
<proteinExistence type="predicted"/>
<feature type="compositionally biased region" description="Low complexity" evidence="1">
    <location>
        <begin position="48"/>
        <end position="60"/>
    </location>
</feature>
<gene>
    <name evidence="2" type="ORF">E2562_014763</name>
</gene>
<dbReference type="Proteomes" id="UP000479710">
    <property type="component" value="Unassembled WGS sequence"/>
</dbReference>
<sequence length="78" mass="8111">MEMLSPELVVAQDLPPPWSSLAAPAVVEQHAHLHGSRSQPSPSPSPSPAGSGDRQGAPSSRLRRLARGGWGAAARWGP</sequence>
<comment type="caution">
    <text evidence="2">The sequence shown here is derived from an EMBL/GenBank/DDBJ whole genome shotgun (WGS) entry which is preliminary data.</text>
</comment>
<reference evidence="2 3" key="1">
    <citation type="submission" date="2019-11" db="EMBL/GenBank/DDBJ databases">
        <title>Whole genome sequence of Oryza granulata.</title>
        <authorList>
            <person name="Li W."/>
        </authorList>
    </citation>
    <scope>NUCLEOTIDE SEQUENCE [LARGE SCALE GENOMIC DNA]</scope>
    <source>
        <strain evidence="3">cv. Menghai</strain>
        <tissue evidence="2">Leaf</tissue>
    </source>
</reference>
<protein>
    <submittedName>
        <fullName evidence="2">Uncharacterized protein</fullName>
    </submittedName>
</protein>
<accession>A0A6G1BKX2</accession>
<evidence type="ECO:0000313" key="3">
    <source>
        <dbReference type="Proteomes" id="UP000479710"/>
    </source>
</evidence>